<dbReference type="GO" id="GO:0034599">
    <property type="term" value="P:cellular response to oxidative stress"/>
    <property type="evidence" value="ECO:0007669"/>
    <property type="project" value="TreeGrafter"/>
</dbReference>
<evidence type="ECO:0000256" key="2">
    <source>
        <dbReference type="ARBA" id="ARBA00013017"/>
    </source>
</evidence>
<dbReference type="PROSITE" id="PS51352">
    <property type="entry name" value="THIOREDOXIN_2"/>
    <property type="match status" value="1"/>
</dbReference>
<dbReference type="Pfam" id="PF00578">
    <property type="entry name" value="AhpC-TSA"/>
    <property type="match status" value="1"/>
</dbReference>
<gene>
    <name evidence="14" type="ORF">FSB76_14805</name>
</gene>
<feature type="domain" description="Thioredoxin" evidence="13">
    <location>
        <begin position="24"/>
        <end position="193"/>
    </location>
</feature>
<evidence type="ECO:0000256" key="4">
    <source>
        <dbReference type="ARBA" id="ARBA00022862"/>
    </source>
</evidence>
<evidence type="ECO:0000256" key="8">
    <source>
        <dbReference type="ARBA" id="ARBA00032824"/>
    </source>
</evidence>
<keyword evidence="3" id="KW-0575">Peroxidase</keyword>
<evidence type="ECO:0000256" key="10">
    <source>
        <dbReference type="ARBA" id="ARBA00042639"/>
    </source>
</evidence>
<dbReference type="InterPro" id="IPR000866">
    <property type="entry name" value="AhpC/TSA"/>
</dbReference>
<evidence type="ECO:0000256" key="7">
    <source>
        <dbReference type="ARBA" id="ARBA00023284"/>
    </source>
</evidence>
<dbReference type="InterPro" id="IPR050924">
    <property type="entry name" value="Peroxiredoxin_BCP/PrxQ"/>
</dbReference>
<dbReference type="EC" id="1.11.1.24" evidence="2"/>
<keyword evidence="4" id="KW-0049">Antioxidant</keyword>
<dbReference type="Proteomes" id="UP000321362">
    <property type="component" value="Chromosome"/>
</dbReference>
<evidence type="ECO:0000256" key="5">
    <source>
        <dbReference type="ARBA" id="ARBA00023002"/>
    </source>
</evidence>
<evidence type="ECO:0000256" key="11">
    <source>
        <dbReference type="ARBA" id="ARBA00049091"/>
    </source>
</evidence>
<dbReference type="OrthoDB" id="9809746at2"/>
<dbReference type="GO" id="GO:0045454">
    <property type="term" value="P:cell redox homeostasis"/>
    <property type="evidence" value="ECO:0007669"/>
    <property type="project" value="TreeGrafter"/>
</dbReference>
<feature type="signal peptide" evidence="12">
    <location>
        <begin position="1"/>
        <end position="20"/>
    </location>
</feature>
<dbReference type="InterPro" id="IPR036249">
    <property type="entry name" value="Thioredoxin-like_sf"/>
</dbReference>
<name>A0A5B8W0F6_9SPHI</name>
<dbReference type="AlphaFoldDB" id="A0A5B8W0F6"/>
<evidence type="ECO:0000259" key="13">
    <source>
        <dbReference type="PROSITE" id="PS51352"/>
    </source>
</evidence>
<dbReference type="RefSeq" id="WP_147054588.1">
    <property type="nucleotide sequence ID" value="NZ_CP042437.1"/>
</dbReference>
<dbReference type="CDD" id="cd02970">
    <property type="entry name" value="PRX_like2"/>
    <property type="match status" value="1"/>
</dbReference>
<sequence>MMKKYLLILMLAFTGLQLSAQTGLKKGDDAPVFSATDNAGKAVDLKTLLKAHKSVVLFFYRGEWCPYCNKHIAQLQDSLQLLSAKGAYVIAVTPETKEGIDKTIRKTHASFSIVQDKGYTIMKDYKVNYVLDDATVAKYKGFGLDLNVSNGNTDHVLPVPATYVINQSGKIAFVHFNKDYTRRASISDIMRAL</sequence>
<comment type="function">
    <text evidence="1">Thiol-specific peroxidase that catalyzes the reduction of hydrogen peroxide and organic hydroperoxides to water and alcohols, respectively. Plays a role in cell protection against oxidative stress by detoxifying peroxides and as sensor of hydrogen peroxide-mediated signaling events.</text>
</comment>
<feature type="chain" id="PRO_5023015184" description="thioredoxin-dependent peroxiredoxin" evidence="12">
    <location>
        <begin position="21"/>
        <end position="193"/>
    </location>
</feature>
<evidence type="ECO:0000256" key="1">
    <source>
        <dbReference type="ARBA" id="ARBA00003330"/>
    </source>
</evidence>
<evidence type="ECO:0000256" key="3">
    <source>
        <dbReference type="ARBA" id="ARBA00022559"/>
    </source>
</evidence>
<keyword evidence="12" id="KW-0732">Signal</keyword>
<dbReference type="EMBL" id="CP042437">
    <property type="protein sequence ID" value="QEC77153.1"/>
    <property type="molecule type" value="Genomic_DNA"/>
</dbReference>
<dbReference type="GO" id="GO:0005737">
    <property type="term" value="C:cytoplasm"/>
    <property type="evidence" value="ECO:0007669"/>
    <property type="project" value="TreeGrafter"/>
</dbReference>
<evidence type="ECO:0000313" key="15">
    <source>
        <dbReference type="Proteomes" id="UP000321362"/>
    </source>
</evidence>
<organism evidence="14 15">
    <name type="scientific">Mucilaginibacter ginsenosidivorax</name>
    <dbReference type="NCBI Taxonomy" id="862126"/>
    <lineage>
        <taxon>Bacteria</taxon>
        <taxon>Pseudomonadati</taxon>
        <taxon>Bacteroidota</taxon>
        <taxon>Sphingobacteriia</taxon>
        <taxon>Sphingobacteriales</taxon>
        <taxon>Sphingobacteriaceae</taxon>
        <taxon>Mucilaginibacter</taxon>
    </lineage>
</organism>
<keyword evidence="15" id="KW-1185">Reference proteome</keyword>
<keyword evidence="5" id="KW-0560">Oxidoreductase</keyword>
<evidence type="ECO:0000256" key="9">
    <source>
        <dbReference type="ARBA" id="ARBA00038489"/>
    </source>
</evidence>
<evidence type="ECO:0000256" key="6">
    <source>
        <dbReference type="ARBA" id="ARBA00023157"/>
    </source>
</evidence>
<dbReference type="Gene3D" id="3.40.30.10">
    <property type="entry name" value="Glutaredoxin"/>
    <property type="match status" value="1"/>
</dbReference>
<dbReference type="InterPro" id="IPR013766">
    <property type="entry name" value="Thioredoxin_domain"/>
</dbReference>
<accession>A0A5B8W0F6</accession>
<evidence type="ECO:0000256" key="12">
    <source>
        <dbReference type="SAM" id="SignalP"/>
    </source>
</evidence>
<dbReference type="PANTHER" id="PTHR42801:SF7">
    <property type="entry name" value="SLL1159 PROTEIN"/>
    <property type="match status" value="1"/>
</dbReference>
<dbReference type="GO" id="GO:0008379">
    <property type="term" value="F:thioredoxin peroxidase activity"/>
    <property type="evidence" value="ECO:0007669"/>
    <property type="project" value="TreeGrafter"/>
</dbReference>
<dbReference type="KEGG" id="mgk:FSB76_14805"/>
<comment type="similarity">
    <text evidence="9">Belongs to the peroxiredoxin family. BCP/PrxQ subfamily.</text>
</comment>
<keyword evidence="7" id="KW-0676">Redox-active center</keyword>
<protein>
    <recommendedName>
        <fullName evidence="2">thioredoxin-dependent peroxiredoxin</fullName>
        <ecNumber evidence="2">1.11.1.24</ecNumber>
    </recommendedName>
    <alternativeName>
        <fullName evidence="8">Thioredoxin peroxidase</fullName>
    </alternativeName>
    <alternativeName>
        <fullName evidence="10">Thioredoxin-dependent peroxiredoxin Bcp</fullName>
    </alternativeName>
</protein>
<comment type="catalytic activity">
    <reaction evidence="11">
        <text>a hydroperoxide + [thioredoxin]-dithiol = an alcohol + [thioredoxin]-disulfide + H2O</text>
        <dbReference type="Rhea" id="RHEA:62620"/>
        <dbReference type="Rhea" id="RHEA-COMP:10698"/>
        <dbReference type="Rhea" id="RHEA-COMP:10700"/>
        <dbReference type="ChEBI" id="CHEBI:15377"/>
        <dbReference type="ChEBI" id="CHEBI:29950"/>
        <dbReference type="ChEBI" id="CHEBI:30879"/>
        <dbReference type="ChEBI" id="CHEBI:35924"/>
        <dbReference type="ChEBI" id="CHEBI:50058"/>
        <dbReference type="EC" id="1.11.1.24"/>
    </reaction>
</comment>
<proteinExistence type="inferred from homology"/>
<dbReference type="PANTHER" id="PTHR42801">
    <property type="entry name" value="THIOREDOXIN-DEPENDENT PEROXIDE REDUCTASE"/>
    <property type="match status" value="1"/>
</dbReference>
<reference evidence="14 15" key="1">
    <citation type="journal article" date="2013" name="J. Microbiol.">
        <title>Mucilaginibacter ginsenosidivorax sp. nov., with ginsenoside converting activity isolated from sediment.</title>
        <authorList>
            <person name="Kim J.K."/>
            <person name="Choi T.E."/>
            <person name="Liu Q.M."/>
            <person name="Park H.Y."/>
            <person name="Yi T.H."/>
            <person name="Yoon M.H."/>
            <person name="Kim S.C."/>
            <person name="Im W.T."/>
        </authorList>
    </citation>
    <scope>NUCLEOTIDE SEQUENCE [LARGE SCALE GENOMIC DNA]</scope>
    <source>
        <strain evidence="14 15">KHI28</strain>
    </source>
</reference>
<evidence type="ECO:0000313" key="14">
    <source>
        <dbReference type="EMBL" id="QEC77153.1"/>
    </source>
</evidence>
<dbReference type="SUPFAM" id="SSF52833">
    <property type="entry name" value="Thioredoxin-like"/>
    <property type="match status" value="1"/>
</dbReference>
<keyword evidence="6" id="KW-1015">Disulfide bond</keyword>